<dbReference type="InterPro" id="IPR002110">
    <property type="entry name" value="Ankyrin_rpt"/>
</dbReference>
<feature type="domain" description="WGR" evidence="12">
    <location>
        <begin position="453"/>
        <end position="554"/>
    </location>
</feature>
<evidence type="ECO:0000259" key="11">
    <source>
        <dbReference type="PROSITE" id="PS51060"/>
    </source>
</evidence>
<evidence type="ECO:0000256" key="8">
    <source>
        <dbReference type="RuleBase" id="RU362114"/>
    </source>
</evidence>
<comment type="subcellular location">
    <subcellularLocation>
        <location evidence="1">Nucleus</location>
    </subcellularLocation>
</comment>
<dbReference type="Gene3D" id="2.20.140.10">
    <property type="entry name" value="WGR domain"/>
    <property type="match status" value="1"/>
</dbReference>
<proteinExistence type="evidence at transcript level"/>
<keyword evidence="6" id="KW-0539">Nucleus</keyword>
<keyword evidence="5 8" id="KW-0520">NAD</keyword>
<dbReference type="PANTHER" id="PTHR10459:SF60">
    <property type="entry name" value="POLY [ADP-RIBOSE] POLYMERASE 2"/>
    <property type="match status" value="1"/>
</dbReference>
<dbReference type="SMART" id="SM00248">
    <property type="entry name" value="ANK"/>
    <property type="match status" value="5"/>
</dbReference>
<comment type="catalytic activity">
    <reaction evidence="7">
        <text>NAD(+) + (ADP-D-ribosyl)n-acceptor = nicotinamide + (ADP-D-ribosyl)n+1-acceptor + H(+).</text>
        <dbReference type="EC" id="2.4.2.30"/>
    </reaction>
</comment>
<dbReference type="SUPFAM" id="SSF56399">
    <property type="entry name" value="ADP-ribosylation"/>
    <property type="match status" value="1"/>
</dbReference>
<dbReference type="PANTHER" id="PTHR10459">
    <property type="entry name" value="DNA LIGASE"/>
    <property type="match status" value="1"/>
</dbReference>
<keyword evidence="3 8" id="KW-0808">Transferase</keyword>
<dbReference type="SUPFAM" id="SSF142921">
    <property type="entry name" value="WGR domain-like"/>
    <property type="match status" value="1"/>
</dbReference>
<sequence length="1130" mass="124803">MSYIKLIELWAKLAGGETMKKLLTTADSKGVTPLVAALKSSQRGMAPVIEMLLSLAAQQSEDVVKQVLTTPDKEGLTPLMHAVDAVDGVFLVNLLLRWMTAPVATAALGTVDPDGRTPLSRAVLRNKKLLAEMLVFAAPLKPKATKVQCPRGHLSGSKCWASAVYTGRTTSEGPVFNLVMQPKVENIDQPAKVRQGDGWPSAKLYDEPNEVNSKSIECPNETSVTVKSTWSRWAEVLHNGNRKCILLSDLSMSVGGSSAKPQEEYSAPVRITIPKGTGPGEYFEVDLCSLQQSDFGPGKPGRAPAFLGGTGAKGPATVLKAADKQGCTAIHHCISPLPFGSFENTEMLAMLIKAGVPTEAKNKAGKTALDLAKVQSSGRMLQCLKDNGAAPASAKVELSDLTGFRADWPVPMDLEKDVEEALQEAEKRKAKRKAKHEVQVPVESHFHRPSAASRVVVANGTDKKPLDTVMTKVDLKRGPVPQNVFYRMQVVHEQNQDNYFLLTRWGGIGERGQFQTTPFQTLEEASNEFLKIFKSKAGNDWYSRSTFEKKTHKYQMHEIKYETGGARDALRVQRWKRLPAKVCPQPLRRFLNAAADPRLLEHALRETNAEKPLGNLQKKPLNEARELLGRVKDLLEQKQAWNMKDHDERKPDDLQVIMDDLLSCSSRLFELMPTKNFSFSTVQPITSMQQLRQFNSKLELTDDITSAAQLLLGAQAKISKMNPVDYIYSAVRARAEMLPYDSEELHLIERYINRSGNLSCKLFTGKEAIALPERKAPKTPDEAEAQLPLWQVLESTPIYSEPTCADKEHTGQAAAAGGTWKEYEKKGDVICIRKKTSTSKAMWVKTVSNGAPMMVQLSYREQCSKVAAVYRLERRDDEGRAKGESQLLFHGSGMANALSILSNGLKIKPPTAQHAGSAFGDGIYFANCFGKSLGYSPGSNGVSFMLLCEVDMGKMLESPNNFVDTVMTARRNLAREKLGLPKDAKPEDHPPLQKAWQNLQNETRFREITDLSGTNFDSYHYCANSGSPNPEGAVVHPDGYTVPCGELLTDAGPSTGGRDEFIVFDPQRVKLRYIIEMRNQNEATVPCLKPSELEKDEDMDEEKKPDKMEVDQEADQDDDGDDDDSDDGSE</sequence>
<dbReference type="InterPro" id="IPR008893">
    <property type="entry name" value="WGR_domain"/>
</dbReference>
<feature type="compositionally biased region" description="Acidic residues" evidence="9">
    <location>
        <begin position="1111"/>
        <end position="1130"/>
    </location>
</feature>
<dbReference type="GO" id="GO:1990404">
    <property type="term" value="F:NAD+-protein mono-ADP-ribosyltransferase activity"/>
    <property type="evidence" value="ECO:0007669"/>
    <property type="project" value="TreeGrafter"/>
</dbReference>
<evidence type="ECO:0000256" key="2">
    <source>
        <dbReference type="ARBA" id="ARBA00022676"/>
    </source>
</evidence>
<dbReference type="EMBL" id="MN125954">
    <property type="protein sequence ID" value="QDO16421.1"/>
    <property type="molecule type" value="mRNA"/>
</dbReference>
<evidence type="ECO:0000256" key="1">
    <source>
        <dbReference type="ARBA" id="ARBA00004123"/>
    </source>
</evidence>
<dbReference type="PROSITE" id="PS51059">
    <property type="entry name" value="PARP_CATALYTIC"/>
    <property type="match status" value="1"/>
</dbReference>
<evidence type="ECO:0000256" key="7">
    <source>
        <dbReference type="ARBA" id="ARBA00033987"/>
    </source>
</evidence>
<dbReference type="CDD" id="cd07997">
    <property type="entry name" value="WGR_PARP"/>
    <property type="match status" value="1"/>
</dbReference>
<accession>A0A516AGI7</accession>
<evidence type="ECO:0000259" key="10">
    <source>
        <dbReference type="PROSITE" id="PS51059"/>
    </source>
</evidence>
<dbReference type="Gene3D" id="1.25.40.20">
    <property type="entry name" value="Ankyrin repeat-containing domain"/>
    <property type="match status" value="2"/>
</dbReference>
<dbReference type="Gene3D" id="1.20.142.10">
    <property type="entry name" value="Poly(ADP-ribose) polymerase, regulatory domain"/>
    <property type="match status" value="1"/>
</dbReference>
<reference evidence="13" key="1">
    <citation type="journal article" date="2019" name="Microorganisms">
        <title>DNA Damage Response Pathways in Dinoflagellates.</title>
        <authorList>
            <person name="Li C."/>
            <person name="Wong J."/>
        </authorList>
    </citation>
    <scope>NUCLEOTIDE SEQUENCE</scope>
</reference>
<dbReference type="Gene3D" id="3.90.228.10">
    <property type="match status" value="2"/>
</dbReference>
<dbReference type="EC" id="2.4.2.-" evidence="8"/>
<dbReference type="SMART" id="SM00773">
    <property type="entry name" value="WGR"/>
    <property type="match status" value="1"/>
</dbReference>
<dbReference type="SUPFAM" id="SSF47587">
    <property type="entry name" value="Domain of poly(ADP-ribose) polymerase"/>
    <property type="match status" value="1"/>
</dbReference>
<organism evidence="13">
    <name type="scientific">Crypthecodinium cohnii</name>
    <name type="common">Dinoflagellate</name>
    <name type="synonym">Glenodinium cohnii</name>
    <dbReference type="NCBI Taxonomy" id="2866"/>
    <lineage>
        <taxon>Eukaryota</taxon>
        <taxon>Sar</taxon>
        <taxon>Alveolata</taxon>
        <taxon>Dinophyceae</taxon>
        <taxon>Gonyaulacales</taxon>
        <taxon>Crypthecodiniaceae</taxon>
        <taxon>Crypthecodinium</taxon>
    </lineage>
</organism>
<dbReference type="GO" id="GO:0003950">
    <property type="term" value="F:NAD+ poly-ADP-ribosyltransferase activity"/>
    <property type="evidence" value="ECO:0007669"/>
    <property type="project" value="UniProtKB-UniRule"/>
</dbReference>
<dbReference type="Pfam" id="PF02877">
    <property type="entry name" value="PARP_reg"/>
    <property type="match status" value="1"/>
</dbReference>
<evidence type="ECO:0000256" key="4">
    <source>
        <dbReference type="ARBA" id="ARBA00022695"/>
    </source>
</evidence>
<dbReference type="InterPro" id="IPR036616">
    <property type="entry name" value="Poly(ADP-ribose)pol_reg_dom_sf"/>
</dbReference>
<dbReference type="InterPro" id="IPR004102">
    <property type="entry name" value="Poly(ADP-ribose)pol_reg_dom"/>
</dbReference>
<evidence type="ECO:0000256" key="6">
    <source>
        <dbReference type="ARBA" id="ARBA00023242"/>
    </source>
</evidence>
<dbReference type="GO" id="GO:0005730">
    <property type="term" value="C:nucleolus"/>
    <property type="evidence" value="ECO:0007669"/>
    <property type="project" value="TreeGrafter"/>
</dbReference>
<feature type="compositionally biased region" description="Basic and acidic residues" evidence="9">
    <location>
        <begin position="1101"/>
        <end position="1110"/>
    </location>
</feature>
<feature type="domain" description="PARP catalytic" evidence="10">
    <location>
        <begin position="817"/>
        <end position="1086"/>
    </location>
</feature>
<dbReference type="SUPFAM" id="SSF48403">
    <property type="entry name" value="Ankyrin repeat"/>
    <property type="match status" value="1"/>
</dbReference>
<dbReference type="GO" id="GO:0070212">
    <property type="term" value="P:protein poly-ADP-ribosylation"/>
    <property type="evidence" value="ECO:0007669"/>
    <property type="project" value="TreeGrafter"/>
</dbReference>
<keyword evidence="2 8" id="KW-0328">Glycosyltransferase</keyword>
<dbReference type="GO" id="GO:0016779">
    <property type="term" value="F:nucleotidyltransferase activity"/>
    <property type="evidence" value="ECO:0007669"/>
    <property type="project" value="UniProtKB-KW"/>
</dbReference>
<dbReference type="PROSITE" id="PS51060">
    <property type="entry name" value="PARP_ALPHA_HD"/>
    <property type="match status" value="1"/>
</dbReference>
<evidence type="ECO:0000256" key="5">
    <source>
        <dbReference type="ARBA" id="ARBA00023027"/>
    </source>
</evidence>
<feature type="domain" description="PARP alpha-helical" evidence="11">
    <location>
        <begin position="575"/>
        <end position="712"/>
    </location>
</feature>
<dbReference type="PROSITE" id="PS51977">
    <property type="entry name" value="WGR"/>
    <property type="match status" value="1"/>
</dbReference>
<dbReference type="Pfam" id="PF00644">
    <property type="entry name" value="PARP"/>
    <property type="match status" value="1"/>
</dbReference>
<name>A0A516AGI7_CRYCO</name>
<dbReference type="InterPro" id="IPR050800">
    <property type="entry name" value="ARTD/PARP"/>
</dbReference>
<evidence type="ECO:0000256" key="3">
    <source>
        <dbReference type="ARBA" id="ARBA00022679"/>
    </source>
</evidence>
<dbReference type="Pfam" id="PF05406">
    <property type="entry name" value="WGR"/>
    <property type="match status" value="1"/>
</dbReference>
<dbReference type="InterPro" id="IPR012317">
    <property type="entry name" value="Poly(ADP-ribose)pol_cat_dom"/>
</dbReference>
<keyword evidence="4" id="KW-0548">Nucleotidyltransferase</keyword>
<feature type="region of interest" description="Disordered" evidence="9">
    <location>
        <begin position="1085"/>
        <end position="1130"/>
    </location>
</feature>
<dbReference type="InterPro" id="IPR036930">
    <property type="entry name" value="WGR_dom_sf"/>
</dbReference>
<dbReference type="AlphaFoldDB" id="A0A516AGI7"/>
<dbReference type="GO" id="GO:0006302">
    <property type="term" value="P:double-strand break repair"/>
    <property type="evidence" value="ECO:0007669"/>
    <property type="project" value="TreeGrafter"/>
</dbReference>
<dbReference type="InterPro" id="IPR036770">
    <property type="entry name" value="Ankyrin_rpt-contain_sf"/>
</dbReference>
<protein>
    <recommendedName>
        <fullName evidence="8">Poly [ADP-ribose] polymerase</fullName>
        <shortName evidence="8">PARP</shortName>
        <ecNumber evidence="8">2.4.2.-</ecNumber>
    </recommendedName>
</protein>
<evidence type="ECO:0000259" key="12">
    <source>
        <dbReference type="PROSITE" id="PS51977"/>
    </source>
</evidence>
<evidence type="ECO:0000313" key="13">
    <source>
        <dbReference type="EMBL" id="QDO16421.1"/>
    </source>
</evidence>
<evidence type="ECO:0000256" key="9">
    <source>
        <dbReference type="SAM" id="MobiDB-lite"/>
    </source>
</evidence>